<evidence type="ECO:0000256" key="2">
    <source>
        <dbReference type="SAM" id="MobiDB-lite"/>
    </source>
</evidence>
<evidence type="ECO:0000256" key="1">
    <source>
        <dbReference type="PROSITE-ProRule" id="PRU00023"/>
    </source>
</evidence>
<dbReference type="eggNOG" id="KOG4177">
    <property type="taxonomic scope" value="Eukaryota"/>
</dbReference>
<dbReference type="OMA" id="YACEGLN"/>
<organism evidence="3 4">
    <name type="scientific">Emiliania huxleyi (strain CCMP1516)</name>
    <dbReference type="NCBI Taxonomy" id="280463"/>
    <lineage>
        <taxon>Eukaryota</taxon>
        <taxon>Haptista</taxon>
        <taxon>Haptophyta</taxon>
        <taxon>Prymnesiophyceae</taxon>
        <taxon>Isochrysidales</taxon>
        <taxon>Noelaerhabdaceae</taxon>
        <taxon>Emiliania</taxon>
    </lineage>
</organism>
<dbReference type="RefSeq" id="XP_005780814.1">
    <property type="nucleotide sequence ID" value="XM_005780757.1"/>
</dbReference>
<dbReference type="InterPro" id="IPR011990">
    <property type="entry name" value="TPR-like_helical_dom_sf"/>
</dbReference>
<dbReference type="HOGENOM" id="CLU_021191_0_0_1"/>
<dbReference type="PRINTS" id="PR01415">
    <property type="entry name" value="ANKYRIN"/>
</dbReference>
<dbReference type="PROSITE" id="PS50297">
    <property type="entry name" value="ANK_REP_REGION"/>
    <property type="match status" value="1"/>
</dbReference>
<dbReference type="SUPFAM" id="SSF48403">
    <property type="entry name" value="Ankyrin repeat"/>
    <property type="match status" value="1"/>
</dbReference>
<dbReference type="PaxDb" id="2903-EOD28385"/>
<dbReference type="GeneID" id="17273931"/>
<dbReference type="PANTHER" id="PTHR39290:SF6">
    <property type="entry name" value="S-ADENOSYL-L-METHIONINE-DEPENDENT METHYLTRANSFERASES SUPERFAMILY PROTEIN"/>
    <property type="match status" value="1"/>
</dbReference>
<keyword evidence="4" id="KW-1185">Reference proteome</keyword>
<dbReference type="PROSITE" id="PS50088">
    <property type="entry name" value="ANK_REPEAT"/>
    <property type="match status" value="2"/>
</dbReference>
<dbReference type="EnsemblProtists" id="EOD28385">
    <property type="protein sequence ID" value="EOD28385"/>
    <property type="gene ID" value="EMIHUDRAFT_204232"/>
</dbReference>
<evidence type="ECO:0000313" key="4">
    <source>
        <dbReference type="Proteomes" id="UP000013827"/>
    </source>
</evidence>
<proteinExistence type="predicted"/>
<keyword evidence="1" id="KW-0040">ANK repeat</keyword>
<sequence length="760" mass="82554">MEDDLLNQMISRMSAESGMPPKALMQQLMNDPEALQAFARDSPVQNPPAPHESEKRADGNAKFKAGDLEGAIAAYEKALEDPEEDRLPLLSNVGLCHLKRKEPAKALAFLREAMTLTVRLHASPKIATKAAARRYEAEVSLGDIAAMRAALADLRYYTRQPGGSVTGLSNIPDAPAEEKALQLIVAIVNGQQNDSGLWQIERLLEGVPAEACDKHGNNPLSLSVEVACATTDRGSSFGFKLVQMLLKAGTPPDVRQSGGKTPLMAAANKGRADICGLLLKAGASATATDREGFSPLHTACVDLSDPDKGPAWVADHEAVVAMLLARGANVNAQNAGGMNALMYCAQQLRGTRKEETGIAKRLIEAGATTTIRIMPEHAKVAETCIGFLPIGCVVEPDAPMRALLTAAAAAEGAAAVEIYADDRRIEEYLSFSDEYIKPVHNKGAEALRAAGVEVDDTDPRALRAENKTPEQHRASILQETLKAIVLVGRFAGLTEETMYDVVDNPLLTSWTGLQSFIPRILLKRWPRKDAPLTYAERGEICRLWGKRQEREMLSRCPSTNALVPFFVVNRSHQDWLSNFQHPLQHTYACAIPNNAALDAISSLGMPLMELGAGAGYWGALLRSRGVECVLYDRAPPTADGNNVYFHRQFTEVLLGDHSKAATHPGHALLLVWPFSDEEAKSPWARDVEPWDVRALRLYGGSTVIHVGEMDEQADVCTTSKLFKQLLTAAFRQVRSIDLPTWPHGNDVLTIWRRAGGAVAG</sequence>
<name>A0A0D3JY00_EMIH1</name>
<dbReference type="Pfam" id="PF12796">
    <property type="entry name" value="Ank_2"/>
    <property type="match status" value="1"/>
</dbReference>
<feature type="repeat" description="ANK" evidence="1">
    <location>
        <begin position="291"/>
        <end position="335"/>
    </location>
</feature>
<feature type="region of interest" description="Disordered" evidence="2">
    <location>
        <begin position="39"/>
        <end position="59"/>
    </location>
</feature>
<dbReference type="Gene3D" id="1.25.40.10">
    <property type="entry name" value="Tetratricopeptide repeat domain"/>
    <property type="match status" value="1"/>
</dbReference>
<dbReference type="Proteomes" id="UP000013827">
    <property type="component" value="Unassembled WGS sequence"/>
</dbReference>
<dbReference type="InterPro" id="IPR036770">
    <property type="entry name" value="Ankyrin_rpt-contain_sf"/>
</dbReference>
<reference evidence="3" key="2">
    <citation type="submission" date="2024-10" db="UniProtKB">
        <authorList>
            <consortium name="EnsemblProtists"/>
        </authorList>
    </citation>
    <scope>IDENTIFICATION</scope>
</reference>
<dbReference type="SUPFAM" id="SSF48452">
    <property type="entry name" value="TPR-like"/>
    <property type="match status" value="1"/>
</dbReference>
<evidence type="ECO:0000313" key="3">
    <source>
        <dbReference type="EnsemblProtists" id="EOD28385"/>
    </source>
</evidence>
<dbReference type="KEGG" id="ehx:EMIHUDRAFT_204232"/>
<dbReference type="InterPro" id="IPR002110">
    <property type="entry name" value="Ankyrin_rpt"/>
</dbReference>
<dbReference type="STRING" id="2903.R1EP29"/>
<feature type="repeat" description="ANK" evidence="1">
    <location>
        <begin position="258"/>
        <end position="290"/>
    </location>
</feature>
<reference evidence="4" key="1">
    <citation type="journal article" date="2013" name="Nature">
        <title>Pan genome of the phytoplankton Emiliania underpins its global distribution.</title>
        <authorList>
            <person name="Read B.A."/>
            <person name="Kegel J."/>
            <person name="Klute M.J."/>
            <person name="Kuo A."/>
            <person name="Lefebvre S.C."/>
            <person name="Maumus F."/>
            <person name="Mayer C."/>
            <person name="Miller J."/>
            <person name="Monier A."/>
            <person name="Salamov A."/>
            <person name="Young J."/>
            <person name="Aguilar M."/>
            <person name="Claverie J.M."/>
            <person name="Frickenhaus S."/>
            <person name="Gonzalez K."/>
            <person name="Herman E.K."/>
            <person name="Lin Y.C."/>
            <person name="Napier J."/>
            <person name="Ogata H."/>
            <person name="Sarno A.F."/>
            <person name="Shmutz J."/>
            <person name="Schroeder D."/>
            <person name="de Vargas C."/>
            <person name="Verret F."/>
            <person name="von Dassow P."/>
            <person name="Valentin K."/>
            <person name="Van de Peer Y."/>
            <person name="Wheeler G."/>
            <person name="Dacks J.B."/>
            <person name="Delwiche C.F."/>
            <person name="Dyhrman S.T."/>
            <person name="Glockner G."/>
            <person name="John U."/>
            <person name="Richards T."/>
            <person name="Worden A.Z."/>
            <person name="Zhang X."/>
            <person name="Grigoriev I.V."/>
            <person name="Allen A.E."/>
            <person name="Bidle K."/>
            <person name="Borodovsky M."/>
            <person name="Bowler C."/>
            <person name="Brownlee C."/>
            <person name="Cock J.M."/>
            <person name="Elias M."/>
            <person name="Gladyshev V.N."/>
            <person name="Groth M."/>
            <person name="Guda C."/>
            <person name="Hadaegh A."/>
            <person name="Iglesias-Rodriguez M.D."/>
            <person name="Jenkins J."/>
            <person name="Jones B.M."/>
            <person name="Lawson T."/>
            <person name="Leese F."/>
            <person name="Lindquist E."/>
            <person name="Lobanov A."/>
            <person name="Lomsadze A."/>
            <person name="Malik S.B."/>
            <person name="Marsh M.E."/>
            <person name="Mackinder L."/>
            <person name="Mock T."/>
            <person name="Mueller-Roeber B."/>
            <person name="Pagarete A."/>
            <person name="Parker M."/>
            <person name="Probert I."/>
            <person name="Quesneville H."/>
            <person name="Raines C."/>
            <person name="Rensing S.A."/>
            <person name="Riano-Pachon D.M."/>
            <person name="Richier S."/>
            <person name="Rokitta S."/>
            <person name="Shiraiwa Y."/>
            <person name="Soanes D.M."/>
            <person name="van der Giezen M."/>
            <person name="Wahlund T.M."/>
            <person name="Williams B."/>
            <person name="Wilson W."/>
            <person name="Wolfe G."/>
            <person name="Wurch L.L."/>
        </authorList>
    </citation>
    <scope>NUCLEOTIDE SEQUENCE</scope>
</reference>
<dbReference type="PANTHER" id="PTHR39290">
    <property type="entry name" value="C3H1-TYPE DOMAIN-CONTAINING PROTEIN-RELATED"/>
    <property type="match status" value="1"/>
</dbReference>
<dbReference type="AlphaFoldDB" id="A0A0D3JY00"/>
<protein>
    <submittedName>
        <fullName evidence="3">Uncharacterized protein</fullName>
    </submittedName>
</protein>
<dbReference type="SMART" id="SM00248">
    <property type="entry name" value="ANK"/>
    <property type="match status" value="4"/>
</dbReference>
<accession>A0A0D3JY00</accession>
<dbReference type="Gene3D" id="1.25.40.20">
    <property type="entry name" value="Ankyrin repeat-containing domain"/>
    <property type="match status" value="2"/>
</dbReference>